<proteinExistence type="predicted"/>
<dbReference type="GO" id="GO:0006355">
    <property type="term" value="P:regulation of DNA-templated transcription"/>
    <property type="evidence" value="ECO:0007669"/>
    <property type="project" value="InterPro"/>
</dbReference>
<dbReference type="SUPFAM" id="SSF48452">
    <property type="entry name" value="TPR-like"/>
    <property type="match status" value="1"/>
</dbReference>
<dbReference type="STRING" id="623281.SAMN05421747_104147"/>
<evidence type="ECO:0000256" key="1">
    <source>
        <dbReference type="ARBA" id="ARBA00022737"/>
    </source>
</evidence>
<protein>
    <submittedName>
        <fullName evidence="3">Uncharacterized protein</fullName>
    </submittedName>
</protein>
<gene>
    <name evidence="3" type="ORF">SAMN05421747_104147</name>
</gene>
<keyword evidence="2" id="KW-0802">TPR repeat</keyword>
<dbReference type="GO" id="GO:0006368">
    <property type="term" value="P:transcription elongation by RNA polymerase II"/>
    <property type="evidence" value="ECO:0007669"/>
    <property type="project" value="TreeGrafter"/>
</dbReference>
<accession>A0A1I1GEJ8</accession>
<reference evidence="3 4" key="1">
    <citation type="submission" date="2016-10" db="EMBL/GenBank/DDBJ databases">
        <authorList>
            <person name="de Groot N.N."/>
        </authorList>
    </citation>
    <scope>NUCLEOTIDE SEQUENCE [LARGE SCALE GENOMIC DNA]</scope>
    <source>
        <strain evidence="3 4">DSM 22900</strain>
    </source>
</reference>
<name>A0A1I1GEJ8_9SPHI</name>
<dbReference type="InterPro" id="IPR011990">
    <property type="entry name" value="TPR-like_helical_dom_sf"/>
</dbReference>
<dbReference type="InterPro" id="IPR031101">
    <property type="entry name" value="Ctr9"/>
</dbReference>
<sequence length="381" mass="42795">MMNPRRPKTNGNLVYAVALVIFMLAGALPVAAQSNLKEGNNNFALYMKSKDFKHLEAARKFADAAFKTKRDSVNFRNNLLRGLVYSTLAMVDSNRTQKYSADPIDVASAALKRLTNNRQAGYEHETEIDYIKKSLANAYLIKANRAVGKGNFEEARSQYHKVDSLSGGAIDVKHNLAVLSAKTGGADDAIKRYEAFINQRETSSPVYILELAKLYREKKDRRAVLNTLLKGRQQFPENKEILFELISTHVANEAYAAIVPLVDEAIAHEPENVNLNYIAGYANEMEGNHAAAKKYYEKVIRLDANNFDANFELGLLYLKEFIANPDDSEKQNKAQEYLLRANQIRPSEVNALKSLAVLYDQSGNIIQLERVNNILNQLTID</sequence>
<keyword evidence="4" id="KW-1185">Reference proteome</keyword>
<dbReference type="AlphaFoldDB" id="A0A1I1GEJ8"/>
<evidence type="ECO:0000313" key="3">
    <source>
        <dbReference type="EMBL" id="SFC09981.1"/>
    </source>
</evidence>
<evidence type="ECO:0000256" key="2">
    <source>
        <dbReference type="ARBA" id="ARBA00022803"/>
    </source>
</evidence>
<evidence type="ECO:0000313" key="4">
    <source>
        <dbReference type="Proteomes" id="UP000199577"/>
    </source>
</evidence>
<organism evidence="3 4">
    <name type="scientific">Parapedobacter composti</name>
    <dbReference type="NCBI Taxonomy" id="623281"/>
    <lineage>
        <taxon>Bacteria</taxon>
        <taxon>Pseudomonadati</taxon>
        <taxon>Bacteroidota</taxon>
        <taxon>Sphingobacteriia</taxon>
        <taxon>Sphingobacteriales</taxon>
        <taxon>Sphingobacteriaceae</taxon>
        <taxon>Parapedobacter</taxon>
    </lineage>
</organism>
<dbReference type="Proteomes" id="UP000199577">
    <property type="component" value="Unassembled WGS sequence"/>
</dbReference>
<dbReference type="EMBL" id="FOLL01000004">
    <property type="protein sequence ID" value="SFC09981.1"/>
    <property type="molecule type" value="Genomic_DNA"/>
</dbReference>
<keyword evidence="1" id="KW-0677">Repeat</keyword>
<dbReference type="PANTHER" id="PTHR14027">
    <property type="entry name" value="RNA POLYMERASE-ASSOCIATED PROTEIN CTR9"/>
    <property type="match status" value="1"/>
</dbReference>
<dbReference type="Gene3D" id="1.25.40.10">
    <property type="entry name" value="Tetratricopeptide repeat domain"/>
    <property type="match status" value="1"/>
</dbReference>
<dbReference type="GO" id="GO:0000993">
    <property type="term" value="F:RNA polymerase II complex binding"/>
    <property type="evidence" value="ECO:0007669"/>
    <property type="project" value="TreeGrafter"/>
</dbReference>
<dbReference type="PANTHER" id="PTHR14027:SF2">
    <property type="entry name" value="RNA POLYMERASE-ASSOCIATED PROTEIN CTR9 HOMOLOG"/>
    <property type="match status" value="1"/>
</dbReference>
<dbReference type="RefSeq" id="WP_244518733.1">
    <property type="nucleotide sequence ID" value="NZ_FOLL01000004.1"/>
</dbReference>